<evidence type="ECO:0000256" key="7">
    <source>
        <dbReference type="ARBA" id="ARBA00023235"/>
    </source>
</evidence>
<comment type="caution">
    <text evidence="11">The sequence shown here is derived from an EMBL/GenBank/DDBJ whole genome shotgun (WGS) entry which is preliminary data.</text>
</comment>
<dbReference type="EMBL" id="LJCR01000894">
    <property type="protein sequence ID" value="KPV51486.1"/>
    <property type="molecule type" value="Genomic_DNA"/>
</dbReference>
<feature type="binding site" evidence="9">
    <location>
        <begin position="92"/>
        <end position="93"/>
    </location>
    <ligand>
        <name>substrate</name>
    </ligand>
</feature>
<keyword evidence="8 9" id="KW-0119">Carbohydrate metabolism</keyword>
<evidence type="ECO:0000256" key="2">
    <source>
        <dbReference type="ARBA" id="ARBA00004496"/>
    </source>
</evidence>
<feature type="binding site" evidence="9">
    <location>
        <position position="59"/>
    </location>
    <ligand>
        <name>Zn(2+)</name>
        <dbReference type="ChEBI" id="CHEBI:29105"/>
    </ligand>
</feature>
<dbReference type="EC" id="5.3.1.28" evidence="9"/>
<dbReference type="PROSITE" id="PS51464">
    <property type="entry name" value="SIS"/>
    <property type="match status" value="1"/>
</dbReference>
<evidence type="ECO:0000256" key="8">
    <source>
        <dbReference type="ARBA" id="ARBA00023277"/>
    </source>
</evidence>
<keyword evidence="5 9" id="KW-0479">Metal-binding</keyword>
<dbReference type="GO" id="GO:2001061">
    <property type="term" value="P:D-glycero-D-manno-heptose 7-phosphate biosynthetic process"/>
    <property type="evidence" value="ECO:0007669"/>
    <property type="project" value="UniProtKB-UniPathway"/>
</dbReference>
<dbReference type="SUPFAM" id="SSF53697">
    <property type="entry name" value="SIS domain"/>
    <property type="match status" value="1"/>
</dbReference>
<evidence type="ECO:0000256" key="6">
    <source>
        <dbReference type="ARBA" id="ARBA00022833"/>
    </source>
</evidence>
<evidence type="ECO:0000313" key="12">
    <source>
        <dbReference type="Proteomes" id="UP000050509"/>
    </source>
</evidence>
<feature type="binding site" evidence="9">
    <location>
        <position position="63"/>
    </location>
    <ligand>
        <name>Zn(2+)</name>
        <dbReference type="ChEBI" id="CHEBI:29105"/>
    </ligand>
</feature>
<organism evidence="11 12">
    <name type="scientific">Kouleothrix aurantiaca</name>
    <dbReference type="NCBI Taxonomy" id="186479"/>
    <lineage>
        <taxon>Bacteria</taxon>
        <taxon>Bacillati</taxon>
        <taxon>Chloroflexota</taxon>
        <taxon>Chloroflexia</taxon>
        <taxon>Chloroflexales</taxon>
        <taxon>Roseiflexineae</taxon>
        <taxon>Roseiflexaceae</taxon>
        <taxon>Kouleothrix</taxon>
    </lineage>
</organism>
<dbReference type="PANTHER" id="PTHR30390:SF6">
    <property type="entry name" value="DNAA INITIATOR-ASSOCIATING PROTEIN DIAA"/>
    <property type="match status" value="1"/>
</dbReference>
<dbReference type="AlphaFoldDB" id="A0A0P9DN05"/>
<feature type="binding site" evidence="9">
    <location>
        <position position="170"/>
    </location>
    <ligand>
        <name>Zn(2+)</name>
        <dbReference type="ChEBI" id="CHEBI:29105"/>
    </ligand>
</feature>
<feature type="binding site" evidence="9">
    <location>
        <position position="123"/>
    </location>
    <ligand>
        <name>substrate</name>
    </ligand>
</feature>
<dbReference type="InterPro" id="IPR004515">
    <property type="entry name" value="Phosphoheptose_Isoase"/>
</dbReference>
<comment type="function">
    <text evidence="9">Catalyzes the isomerization of sedoheptulose 7-phosphate in D-glycero-D-manno-heptose 7-phosphate.</text>
</comment>
<evidence type="ECO:0000256" key="4">
    <source>
        <dbReference type="ARBA" id="ARBA00022490"/>
    </source>
</evidence>
<dbReference type="GO" id="GO:0005975">
    <property type="term" value="P:carbohydrate metabolic process"/>
    <property type="evidence" value="ECO:0007669"/>
    <property type="project" value="UniProtKB-UniRule"/>
</dbReference>
<dbReference type="Pfam" id="PF13580">
    <property type="entry name" value="SIS_2"/>
    <property type="match status" value="1"/>
</dbReference>
<evidence type="ECO:0000256" key="9">
    <source>
        <dbReference type="HAMAP-Rule" id="MF_00067"/>
    </source>
</evidence>
<comment type="miscellaneous">
    <text evidence="9">The reaction produces a racemic mixture of D-glycero-alpha-D-manno-heptose 7-phosphate and D-glycero-beta-D-manno-heptose 7-phosphate.</text>
</comment>
<protein>
    <recommendedName>
        <fullName evidence="9">Phosphoheptose isomerase</fullName>
        <ecNumber evidence="9">5.3.1.28</ecNumber>
    </recommendedName>
    <alternativeName>
        <fullName evidence="9">Sedoheptulose 7-phosphate isomerase</fullName>
    </alternativeName>
</protein>
<feature type="binding site" evidence="9">
    <location>
        <begin position="118"/>
        <end position="120"/>
    </location>
    <ligand>
        <name>substrate</name>
    </ligand>
</feature>
<evidence type="ECO:0000256" key="5">
    <source>
        <dbReference type="ARBA" id="ARBA00022723"/>
    </source>
</evidence>
<keyword evidence="7 9" id="KW-0413">Isomerase</keyword>
<evidence type="ECO:0000256" key="1">
    <source>
        <dbReference type="ARBA" id="ARBA00000348"/>
    </source>
</evidence>
<dbReference type="HAMAP" id="MF_00067">
    <property type="entry name" value="GmhA"/>
    <property type="match status" value="1"/>
</dbReference>
<evidence type="ECO:0000313" key="11">
    <source>
        <dbReference type="EMBL" id="KPV51486.1"/>
    </source>
</evidence>
<dbReference type="InterPro" id="IPR046348">
    <property type="entry name" value="SIS_dom_sf"/>
</dbReference>
<evidence type="ECO:0000259" key="10">
    <source>
        <dbReference type="PROSITE" id="PS51464"/>
    </source>
</evidence>
<feature type="binding site" evidence="9">
    <location>
        <position position="63"/>
    </location>
    <ligand>
        <name>substrate</name>
    </ligand>
</feature>
<sequence>MNQQPSFQAQIDASLRALADMAGQAALVEEIAARVCDAVTHGHLLLTCGNGGSATDAQHLAEELIGRYRGNRRALPAVSLAADVSALTCIANDFGYDAVFARQLEGLGKPGDVLVCFSTSGNSPNITAALRAARAAGVFSIALLGKDGGAARALADLPLVVQASDSARIQEAHLQVLHYICEVVEQAVAREAA</sequence>
<keyword evidence="12" id="KW-1185">Reference proteome</keyword>
<dbReference type="PATRIC" id="fig|186479.3.peg.10668"/>
<comment type="cofactor">
    <cofactor evidence="9">
        <name>Zn(2+)</name>
        <dbReference type="ChEBI" id="CHEBI:29105"/>
    </cofactor>
    <text evidence="9">Binds 1 zinc ion per subunit.</text>
</comment>
<comment type="similarity">
    <text evidence="3 9">Belongs to the SIS family. GmhA subfamily.</text>
</comment>
<evidence type="ECO:0000256" key="3">
    <source>
        <dbReference type="ARBA" id="ARBA00009894"/>
    </source>
</evidence>
<dbReference type="GO" id="GO:0008968">
    <property type="term" value="F:D-sedoheptulose 7-phosphate isomerase activity"/>
    <property type="evidence" value="ECO:0007669"/>
    <property type="project" value="UniProtKB-UniRule"/>
</dbReference>
<dbReference type="CDD" id="cd05006">
    <property type="entry name" value="SIS_GmhA"/>
    <property type="match status" value="1"/>
</dbReference>
<feature type="binding site" evidence="9">
    <location>
        <position position="170"/>
    </location>
    <ligand>
        <name>substrate</name>
    </ligand>
</feature>
<keyword evidence="4 9" id="KW-0963">Cytoplasm</keyword>
<dbReference type="InterPro" id="IPR035461">
    <property type="entry name" value="GmhA/DiaA"/>
</dbReference>
<feature type="binding site" evidence="9">
    <location>
        <begin position="50"/>
        <end position="52"/>
    </location>
    <ligand>
        <name>substrate</name>
    </ligand>
</feature>
<dbReference type="GO" id="GO:0005737">
    <property type="term" value="C:cytoplasm"/>
    <property type="evidence" value="ECO:0007669"/>
    <property type="project" value="UniProtKB-SubCell"/>
</dbReference>
<dbReference type="Proteomes" id="UP000050509">
    <property type="component" value="Unassembled WGS sequence"/>
</dbReference>
<feature type="domain" description="SIS" evidence="10">
    <location>
        <begin position="35"/>
        <end position="193"/>
    </location>
</feature>
<dbReference type="InterPro" id="IPR050099">
    <property type="entry name" value="SIS_GmhA/DiaA_subfam"/>
</dbReference>
<reference evidence="11 12" key="1">
    <citation type="submission" date="2015-09" db="EMBL/GenBank/DDBJ databases">
        <title>Draft genome sequence of Kouleothrix aurantiaca JCM 19913.</title>
        <authorList>
            <person name="Hemp J."/>
        </authorList>
    </citation>
    <scope>NUCLEOTIDE SEQUENCE [LARGE SCALE GENOMIC DNA]</scope>
    <source>
        <strain evidence="11 12">COM-B</strain>
    </source>
</reference>
<name>A0A0P9DN05_9CHLR</name>
<proteinExistence type="inferred from homology"/>
<dbReference type="Gene3D" id="3.40.50.10490">
    <property type="entry name" value="Glucose-6-phosphate isomerase like protein, domain 1"/>
    <property type="match status" value="1"/>
</dbReference>
<accession>A0A0P9DN05</accession>
<comment type="pathway">
    <text evidence="9">Carbohydrate biosynthesis; D-glycero-D-manno-heptose 7-phosphate biosynthesis; D-glycero-alpha-D-manno-heptose 7-phosphate and D-glycero-beta-D-manno-heptose 7-phosphate from sedoheptulose 7-phosphate: step 1/1.</text>
</comment>
<gene>
    <name evidence="9" type="primary">gmhA</name>
    <name evidence="11" type="ORF">SE17_20910</name>
</gene>
<dbReference type="GO" id="GO:0097367">
    <property type="term" value="F:carbohydrate derivative binding"/>
    <property type="evidence" value="ECO:0007669"/>
    <property type="project" value="InterPro"/>
</dbReference>
<dbReference type="PANTHER" id="PTHR30390">
    <property type="entry name" value="SEDOHEPTULOSE 7-PHOSPHATE ISOMERASE / DNAA INITIATOR-ASSOCIATING FACTOR FOR REPLICATION INITIATION"/>
    <property type="match status" value="1"/>
</dbReference>
<feature type="binding site" evidence="9">
    <location>
        <position position="178"/>
    </location>
    <ligand>
        <name>Zn(2+)</name>
        <dbReference type="ChEBI" id="CHEBI:29105"/>
    </ligand>
</feature>
<dbReference type="GO" id="GO:0008270">
    <property type="term" value="F:zinc ion binding"/>
    <property type="evidence" value="ECO:0007669"/>
    <property type="project" value="UniProtKB-UniRule"/>
</dbReference>
<dbReference type="InterPro" id="IPR001347">
    <property type="entry name" value="SIS_dom"/>
</dbReference>
<comment type="catalytic activity">
    <reaction evidence="1 9">
        <text>2 D-sedoheptulose 7-phosphate = D-glycero-alpha-D-manno-heptose 7-phosphate + D-glycero-beta-D-manno-heptose 7-phosphate</text>
        <dbReference type="Rhea" id="RHEA:27489"/>
        <dbReference type="ChEBI" id="CHEBI:57483"/>
        <dbReference type="ChEBI" id="CHEBI:60203"/>
        <dbReference type="ChEBI" id="CHEBI:60204"/>
        <dbReference type="EC" id="5.3.1.28"/>
    </reaction>
</comment>
<keyword evidence="6 9" id="KW-0862">Zinc</keyword>
<dbReference type="UniPathway" id="UPA00041">
    <property type="reaction ID" value="UER00436"/>
</dbReference>
<comment type="subcellular location">
    <subcellularLocation>
        <location evidence="2 9">Cytoplasm</location>
    </subcellularLocation>
</comment>